<gene>
    <name evidence="1" type="ORF">CYJ76_09980</name>
</gene>
<dbReference type="InterPro" id="IPR019639">
    <property type="entry name" value="DUF2505"/>
</dbReference>
<dbReference type="Proteomes" id="UP000234206">
    <property type="component" value="Unassembled WGS sequence"/>
</dbReference>
<dbReference type="Gene3D" id="3.30.530.20">
    <property type="match status" value="1"/>
</dbReference>
<proteinExistence type="predicted"/>
<dbReference type="RefSeq" id="WP_101850011.1">
    <property type="nucleotide sequence ID" value="NZ_PKIZ01000021.1"/>
</dbReference>
<organism evidence="1 2">
    <name type="scientific">Kytococcus schroeteri</name>
    <dbReference type="NCBI Taxonomy" id="138300"/>
    <lineage>
        <taxon>Bacteria</taxon>
        <taxon>Bacillati</taxon>
        <taxon>Actinomycetota</taxon>
        <taxon>Actinomycetes</taxon>
        <taxon>Micrococcales</taxon>
        <taxon>Kytococcaceae</taxon>
        <taxon>Kytococcus</taxon>
    </lineage>
</organism>
<protein>
    <submittedName>
        <fullName evidence="1">DUF2505 domain-containing protein</fullName>
    </submittedName>
</protein>
<sequence length="164" mass="17909">MRIDHRFTLPADVDRVMAMVADPEYVADKIRRTGALEHTVDVSTDGPGPVIRTTRTMATDRLPQAARRLVGNGVTLTEEQVWDAPAADGTRSGRLVVTAAGAPARLEADLRLEPRGEQTDFVTTGEFTVKVPFLGGQIEKQAEPYVGKVIGMEERASKDWLATH</sequence>
<dbReference type="AlphaFoldDB" id="A0A2I1P8Q4"/>
<reference evidence="1 2" key="1">
    <citation type="submission" date="2017-12" db="EMBL/GenBank/DDBJ databases">
        <title>Phylogenetic diversity of female urinary microbiome.</title>
        <authorList>
            <person name="Thomas-White K."/>
            <person name="Wolfe A.J."/>
        </authorList>
    </citation>
    <scope>NUCLEOTIDE SEQUENCE [LARGE SCALE GENOMIC DNA]</scope>
    <source>
        <strain evidence="1 2">UMB1298</strain>
    </source>
</reference>
<dbReference type="SUPFAM" id="SSF55961">
    <property type="entry name" value="Bet v1-like"/>
    <property type="match status" value="1"/>
</dbReference>
<keyword evidence="2" id="KW-1185">Reference proteome</keyword>
<evidence type="ECO:0000313" key="2">
    <source>
        <dbReference type="Proteomes" id="UP000234206"/>
    </source>
</evidence>
<accession>A0A2I1P8Q4</accession>
<dbReference type="Pfam" id="PF10698">
    <property type="entry name" value="DUF2505"/>
    <property type="match status" value="1"/>
</dbReference>
<name>A0A2I1P8Q4_9MICO</name>
<evidence type="ECO:0000313" key="1">
    <source>
        <dbReference type="EMBL" id="PKZ40990.1"/>
    </source>
</evidence>
<dbReference type="EMBL" id="PKIZ01000021">
    <property type="protein sequence ID" value="PKZ40990.1"/>
    <property type="molecule type" value="Genomic_DNA"/>
</dbReference>
<comment type="caution">
    <text evidence="1">The sequence shown here is derived from an EMBL/GenBank/DDBJ whole genome shotgun (WGS) entry which is preliminary data.</text>
</comment>
<dbReference type="OrthoDB" id="3266819at2"/>
<dbReference type="InterPro" id="IPR023393">
    <property type="entry name" value="START-like_dom_sf"/>
</dbReference>